<keyword evidence="2" id="KW-0378">Hydrolase</keyword>
<accession>A0A2P7SAU4</accession>
<dbReference type="InterPro" id="IPR050789">
    <property type="entry name" value="Diverse_Enzym_Activities"/>
</dbReference>
<dbReference type="Proteomes" id="UP000241229">
    <property type="component" value="Unassembled WGS sequence"/>
</dbReference>
<evidence type="ECO:0000313" key="3">
    <source>
        <dbReference type="Proteomes" id="UP000241229"/>
    </source>
</evidence>
<comment type="caution">
    <text evidence="2">The sequence shown here is derived from an EMBL/GenBank/DDBJ whole genome shotgun (WGS) entry which is preliminary data.</text>
</comment>
<dbReference type="EMBL" id="PXYK01000011">
    <property type="protein sequence ID" value="PSJ59622.1"/>
    <property type="molecule type" value="Genomic_DNA"/>
</dbReference>
<sequence>MNNHVRLGTTVDGEPVEPFFRRHLAGDFLLWSPNIQAEAFLNWDRIWATRTIRRGTPKPLPQAARPLDITFESHGATRTIDDLMRREFVSGLLVVKDGEIKLERYAKGLNPERCWQSSSMVKSLAAILVGAAVQDGAIKSIDLSVVDYLAELEGSAYQDVTIRHLLNMASGVSWVENTDDLTTDVAEHYIKVIAARTPDYIVNYLKTRPKANPPGTQFYYNTGDTFLLSHVLSRATGMTVADYCSERLWKPFGFEQDGFFILDSDDGHEVVGSCCGASLRDYARWGLFMLADGVIDGKRVVPDGWVKDSTTPNAPNFAFDFGGERGVAGGADSAYKGYGYLWWVREGGDYMALGSYGQWIYVSPANNTVAVILGAVPRHVYMTPEEVELHRNSSHCGSEMRLDFIKAAMKALA</sequence>
<name>A0A2P7SAU4_9HYPH</name>
<dbReference type="GO" id="GO:0016787">
    <property type="term" value="F:hydrolase activity"/>
    <property type="evidence" value="ECO:0007669"/>
    <property type="project" value="UniProtKB-KW"/>
</dbReference>
<organism evidence="2 3">
    <name type="scientific">Kumtagia ephedrae</name>
    <dbReference type="NCBI Taxonomy" id="2116701"/>
    <lineage>
        <taxon>Bacteria</taxon>
        <taxon>Pseudomonadati</taxon>
        <taxon>Pseudomonadota</taxon>
        <taxon>Alphaproteobacteria</taxon>
        <taxon>Hyphomicrobiales</taxon>
        <taxon>Phyllobacteriaceae</taxon>
        <taxon>Kumtagia</taxon>
    </lineage>
</organism>
<dbReference type="InterPro" id="IPR012338">
    <property type="entry name" value="Beta-lactam/transpept-like"/>
</dbReference>
<dbReference type="RefSeq" id="WP_106772696.1">
    <property type="nucleotide sequence ID" value="NZ_PXYK01000011.1"/>
</dbReference>
<dbReference type="PANTHER" id="PTHR43283:SF14">
    <property type="entry name" value="BLL8153 PROTEIN"/>
    <property type="match status" value="1"/>
</dbReference>
<feature type="domain" description="Beta-lactamase-related" evidence="1">
    <location>
        <begin position="79"/>
        <end position="373"/>
    </location>
</feature>
<dbReference type="InterPro" id="IPR001466">
    <property type="entry name" value="Beta-lactam-related"/>
</dbReference>
<protein>
    <submittedName>
        <fullName evidence="2">Serine hydrolase</fullName>
    </submittedName>
</protein>
<dbReference type="AlphaFoldDB" id="A0A2P7SAU4"/>
<dbReference type="PANTHER" id="PTHR43283">
    <property type="entry name" value="BETA-LACTAMASE-RELATED"/>
    <property type="match status" value="1"/>
</dbReference>
<dbReference type="Gene3D" id="3.40.710.10">
    <property type="entry name" value="DD-peptidase/beta-lactamase superfamily"/>
    <property type="match status" value="1"/>
</dbReference>
<evidence type="ECO:0000259" key="1">
    <source>
        <dbReference type="Pfam" id="PF00144"/>
    </source>
</evidence>
<dbReference type="SUPFAM" id="SSF56601">
    <property type="entry name" value="beta-lactamase/transpeptidase-like"/>
    <property type="match status" value="1"/>
</dbReference>
<evidence type="ECO:0000313" key="2">
    <source>
        <dbReference type="EMBL" id="PSJ59622.1"/>
    </source>
</evidence>
<dbReference type="OrthoDB" id="9814204at2"/>
<gene>
    <name evidence="2" type="ORF">C7I84_13425</name>
</gene>
<proteinExistence type="predicted"/>
<reference evidence="2 3" key="1">
    <citation type="submission" date="2018-03" db="EMBL/GenBank/DDBJ databases">
        <title>The draft genome of Mesorhizobium sp. 6GN-30.</title>
        <authorList>
            <person name="Liu L."/>
            <person name="Li L."/>
            <person name="Wang T."/>
            <person name="Zhang X."/>
            <person name="Liang L."/>
        </authorList>
    </citation>
    <scope>NUCLEOTIDE SEQUENCE [LARGE SCALE GENOMIC DNA]</scope>
    <source>
        <strain evidence="2 3">6GN30</strain>
    </source>
</reference>
<keyword evidence="3" id="KW-1185">Reference proteome</keyword>
<dbReference type="Pfam" id="PF00144">
    <property type="entry name" value="Beta-lactamase"/>
    <property type="match status" value="1"/>
</dbReference>